<evidence type="ECO:0000313" key="1">
    <source>
        <dbReference type="EMBL" id="KZT21947.1"/>
    </source>
</evidence>
<protein>
    <recommendedName>
        <fullName evidence="3">F-box domain-containing protein</fullName>
    </recommendedName>
</protein>
<sequence>MDAVPLANLPADHVVEAVLHNGTDERGTCYRSLTNVTLFRDLWYIIFGFAFTPIDLQGSLYEVMPYARGIIRNELSCLLVCTSWRDTVIPMVYKHIVLHRREQLPLLLRTLKGDSNLFDFKMMVKHLTIAYPKIGLPQSDYESLAMTEEILSICPTLKQLKYGPYVSFPSFSQTRTPMEMIRDPVLLSSVTSLSLGSLVPSNRHLLQFLAGMPQLVELSFHNSLCGEQAESQLPCIADLPFLKHLALTLHSPSVLTFVHQLSAPSLSRLLIHFDCGWNDSSDDAIVDITSSKGGSVACLQIHWNTLTSQEPQLKTFDTQLISHCPILQHLVINGTSYFEGTHLNLRFIDIWRDVEPEPHWDAVDPETESQLHAKALQASFPNLEKVRILDARLRDLPDLPNILPPTRHTENNLRLRLFSVVVWDTPTLVFREELLRGLSGPSAIDTFVSWVYKCIDAPYTPDTYSDTESDYEGDEYDFIVSWDGSSGSDSDEDIFDHFNAMEDS</sequence>
<reference evidence="1 2" key="1">
    <citation type="journal article" date="2016" name="Mol. Biol. Evol.">
        <title>Comparative Genomics of Early-Diverging Mushroom-Forming Fungi Provides Insights into the Origins of Lignocellulose Decay Capabilities.</title>
        <authorList>
            <person name="Nagy L.G."/>
            <person name="Riley R."/>
            <person name="Tritt A."/>
            <person name="Adam C."/>
            <person name="Daum C."/>
            <person name="Floudas D."/>
            <person name="Sun H."/>
            <person name="Yadav J.S."/>
            <person name="Pangilinan J."/>
            <person name="Larsson K.H."/>
            <person name="Matsuura K."/>
            <person name="Barry K."/>
            <person name="Labutti K."/>
            <person name="Kuo R."/>
            <person name="Ohm R.A."/>
            <person name="Bhattacharya S.S."/>
            <person name="Shirouzu T."/>
            <person name="Yoshinaga Y."/>
            <person name="Martin F.M."/>
            <person name="Grigoriev I.V."/>
            <person name="Hibbett D.S."/>
        </authorList>
    </citation>
    <scope>NUCLEOTIDE SEQUENCE [LARGE SCALE GENOMIC DNA]</scope>
    <source>
        <strain evidence="1 2">HHB14362 ss-1</strain>
    </source>
</reference>
<name>A0A165Q5B2_9AGAM</name>
<dbReference type="InParanoid" id="A0A165Q5B2"/>
<proteinExistence type="predicted"/>
<keyword evidence="2" id="KW-1185">Reference proteome</keyword>
<dbReference type="EMBL" id="KV425601">
    <property type="protein sequence ID" value="KZT21947.1"/>
    <property type="molecule type" value="Genomic_DNA"/>
</dbReference>
<organism evidence="1 2">
    <name type="scientific">Neolentinus lepideus HHB14362 ss-1</name>
    <dbReference type="NCBI Taxonomy" id="1314782"/>
    <lineage>
        <taxon>Eukaryota</taxon>
        <taxon>Fungi</taxon>
        <taxon>Dikarya</taxon>
        <taxon>Basidiomycota</taxon>
        <taxon>Agaricomycotina</taxon>
        <taxon>Agaricomycetes</taxon>
        <taxon>Gloeophyllales</taxon>
        <taxon>Gloeophyllaceae</taxon>
        <taxon>Neolentinus</taxon>
    </lineage>
</organism>
<accession>A0A165Q5B2</accession>
<dbReference type="AlphaFoldDB" id="A0A165Q5B2"/>
<dbReference type="SUPFAM" id="SSF52047">
    <property type="entry name" value="RNI-like"/>
    <property type="match status" value="1"/>
</dbReference>
<gene>
    <name evidence="1" type="ORF">NEOLEDRAFT_1171679</name>
</gene>
<evidence type="ECO:0000313" key="2">
    <source>
        <dbReference type="Proteomes" id="UP000076761"/>
    </source>
</evidence>
<dbReference type="InterPro" id="IPR032675">
    <property type="entry name" value="LRR_dom_sf"/>
</dbReference>
<dbReference type="Proteomes" id="UP000076761">
    <property type="component" value="Unassembled WGS sequence"/>
</dbReference>
<dbReference type="Gene3D" id="3.80.10.10">
    <property type="entry name" value="Ribonuclease Inhibitor"/>
    <property type="match status" value="1"/>
</dbReference>
<dbReference type="OrthoDB" id="3258555at2759"/>
<evidence type="ECO:0008006" key="3">
    <source>
        <dbReference type="Google" id="ProtNLM"/>
    </source>
</evidence>